<evidence type="ECO:0000313" key="17">
    <source>
        <dbReference type="Proteomes" id="UP000838100"/>
    </source>
</evidence>
<evidence type="ECO:0000256" key="7">
    <source>
        <dbReference type="ARBA" id="ARBA00022618"/>
    </source>
</evidence>
<dbReference type="InterPro" id="IPR040690">
    <property type="entry name" value="FtsX_ECD"/>
</dbReference>
<dbReference type="RefSeq" id="WP_237445649.1">
    <property type="nucleotide sequence ID" value="NZ_CAKLPX010000004.1"/>
</dbReference>
<evidence type="ECO:0000256" key="2">
    <source>
        <dbReference type="ARBA" id="ARBA00007379"/>
    </source>
</evidence>
<dbReference type="Pfam" id="PF02687">
    <property type="entry name" value="FtsX"/>
    <property type="match status" value="1"/>
</dbReference>
<comment type="caution">
    <text evidence="16">The sequence shown here is derived from an EMBL/GenBank/DDBJ whole genome shotgun (WGS) entry which is preliminary data.</text>
</comment>
<dbReference type="EMBL" id="CAKLPX010000004">
    <property type="protein sequence ID" value="CAH0992966.1"/>
    <property type="molecule type" value="Genomic_DNA"/>
</dbReference>
<organism evidence="16 17">
    <name type="scientific">Sinobacterium norvegicum</name>
    <dbReference type="NCBI Taxonomy" id="1641715"/>
    <lineage>
        <taxon>Bacteria</taxon>
        <taxon>Pseudomonadati</taxon>
        <taxon>Pseudomonadota</taxon>
        <taxon>Gammaproteobacteria</taxon>
        <taxon>Cellvibrionales</taxon>
        <taxon>Spongiibacteraceae</taxon>
        <taxon>Sinobacterium</taxon>
    </lineage>
</organism>
<dbReference type="GO" id="GO:0051301">
    <property type="term" value="P:cell division"/>
    <property type="evidence" value="ECO:0007669"/>
    <property type="project" value="UniProtKB-KW"/>
</dbReference>
<evidence type="ECO:0000256" key="13">
    <source>
        <dbReference type="SAM" id="Phobius"/>
    </source>
</evidence>
<keyword evidence="8 13" id="KW-0812">Transmembrane</keyword>
<keyword evidence="11 12" id="KW-0131">Cell cycle</keyword>
<comment type="subcellular location">
    <subcellularLocation>
        <location evidence="1">Cell inner membrane</location>
        <topology evidence="1">Multi-pass membrane protein</topology>
    </subcellularLocation>
</comment>
<dbReference type="InterPro" id="IPR003838">
    <property type="entry name" value="ABC3_permease_C"/>
</dbReference>
<dbReference type="NCBIfam" id="TIGR00439">
    <property type="entry name" value="FtsX_Gneg"/>
    <property type="match status" value="1"/>
</dbReference>
<keyword evidence="10 12" id="KW-0472">Membrane</keyword>
<keyword evidence="5 12" id="KW-1003">Cell membrane</keyword>
<evidence type="ECO:0000256" key="10">
    <source>
        <dbReference type="ARBA" id="ARBA00023136"/>
    </source>
</evidence>
<evidence type="ECO:0000256" key="11">
    <source>
        <dbReference type="ARBA" id="ARBA00023306"/>
    </source>
</evidence>
<comment type="function">
    <text evidence="12">Part of the ABC transporter FtsEX involved in cellular division.</text>
</comment>
<evidence type="ECO:0000256" key="5">
    <source>
        <dbReference type="ARBA" id="ARBA00022475"/>
    </source>
</evidence>
<feature type="domain" description="FtsX extracellular" evidence="15">
    <location>
        <begin position="82"/>
        <end position="174"/>
    </location>
</feature>
<dbReference type="InterPro" id="IPR004513">
    <property type="entry name" value="FtsX"/>
</dbReference>
<dbReference type="PIRSF" id="PIRSF003097">
    <property type="entry name" value="FtsX"/>
    <property type="match status" value="1"/>
</dbReference>
<evidence type="ECO:0000259" key="14">
    <source>
        <dbReference type="Pfam" id="PF02687"/>
    </source>
</evidence>
<sequence length="324" mass="35710">MAKAKQQRGAQSSHVSLNDLFHAWIDNHREVVKDTAQRMLNAPISTLLTWLVLAIALALPTTLYLGLTNVSSISSGIDQSAHISLYLKTGISEEAGRKLAERLPLDTDIRAAQYISKEQALAEFRQLSGFNDTIDALDNNPLPAVILIQPSAAISGADGAQQLLHTLQQMKEIELAQLDLEWVQRLQSMMELAKRIINSLALLLGSGVLIVIGNTIRLAIESRRDEIVIVKLVGATDTFVRRPFLYTGLIYGLGGAILAWVIVFFALLWFSQPIIQLADLYHSDFQLRGLDFVDTLLLLLGGSMLGWIGAWLAVTRHLGSIQPR</sequence>
<evidence type="ECO:0000256" key="12">
    <source>
        <dbReference type="PIRNR" id="PIRNR003097"/>
    </source>
</evidence>
<keyword evidence="17" id="KW-1185">Reference proteome</keyword>
<proteinExistence type="inferred from homology"/>
<protein>
    <recommendedName>
        <fullName evidence="4 12">Cell division protein FtsX</fullName>
    </recommendedName>
</protein>
<gene>
    <name evidence="16" type="primary">ftsX</name>
    <name evidence="16" type="ORF">SIN8267_03105</name>
</gene>
<evidence type="ECO:0000313" key="16">
    <source>
        <dbReference type="EMBL" id="CAH0992966.1"/>
    </source>
</evidence>
<dbReference type="Proteomes" id="UP000838100">
    <property type="component" value="Unassembled WGS sequence"/>
</dbReference>
<dbReference type="Pfam" id="PF18075">
    <property type="entry name" value="FtsX_ECD"/>
    <property type="match status" value="1"/>
</dbReference>
<evidence type="ECO:0000256" key="9">
    <source>
        <dbReference type="ARBA" id="ARBA00022989"/>
    </source>
</evidence>
<feature type="transmembrane region" description="Helical" evidence="13">
    <location>
        <begin position="292"/>
        <end position="314"/>
    </location>
</feature>
<comment type="similarity">
    <text evidence="2 12">Belongs to the ABC-4 integral membrane protein family. FtsX subfamily.</text>
</comment>
<feature type="transmembrane region" description="Helical" evidence="13">
    <location>
        <begin position="249"/>
        <end position="272"/>
    </location>
</feature>
<feature type="domain" description="ABC3 transporter permease C-terminal" evidence="14">
    <location>
        <begin position="200"/>
        <end position="314"/>
    </location>
</feature>
<dbReference type="PANTHER" id="PTHR47755">
    <property type="entry name" value="CELL DIVISION PROTEIN FTSX"/>
    <property type="match status" value="1"/>
</dbReference>
<evidence type="ECO:0000256" key="1">
    <source>
        <dbReference type="ARBA" id="ARBA00004429"/>
    </source>
</evidence>
<keyword evidence="9 13" id="KW-1133">Transmembrane helix</keyword>
<accession>A0ABM9AIC2</accession>
<dbReference type="Gene3D" id="3.30.70.3040">
    <property type="match status" value="1"/>
</dbReference>
<evidence type="ECO:0000256" key="8">
    <source>
        <dbReference type="ARBA" id="ARBA00022692"/>
    </source>
</evidence>
<dbReference type="InterPro" id="IPR047590">
    <property type="entry name" value="FtsX_proteobact-type"/>
</dbReference>
<feature type="transmembrane region" description="Helical" evidence="13">
    <location>
        <begin position="196"/>
        <end position="216"/>
    </location>
</feature>
<evidence type="ECO:0000256" key="6">
    <source>
        <dbReference type="ARBA" id="ARBA00022519"/>
    </source>
</evidence>
<feature type="transmembrane region" description="Helical" evidence="13">
    <location>
        <begin position="47"/>
        <end position="67"/>
    </location>
</feature>
<keyword evidence="7 12" id="KW-0132">Cell division</keyword>
<reference evidence="16" key="1">
    <citation type="submission" date="2021-12" db="EMBL/GenBank/DDBJ databases">
        <authorList>
            <person name="Rodrigo-Torres L."/>
            <person name="Arahal R. D."/>
            <person name="Lucena T."/>
        </authorList>
    </citation>
    <scope>NUCLEOTIDE SEQUENCE</scope>
    <source>
        <strain evidence="16">CECT 8267</strain>
    </source>
</reference>
<keyword evidence="6 12" id="KW-0997">Cell inner membrane</keyword>
<dbReference type="PANTHER" id="PTHR47755:SF1">
    <property type="entry name" value="CELL DIVISION PROTEIN FTSX"/>
    <property type="match status" value="1"/>
</dbReference>
<evidence type="ECO:0000256" key="3">
    <source>
        <dbReference type="ARBA" id="ARBA00011160"/>
    </source>
</evidence>
<name>A0ABM9AIC2_9GAMM</name>
<comment type="subunit">
    <text evidence="3">Forms a membrane-associated complex with FtsE.</text>
</comment>
<evidence type="ECO:0000259" key="15">
    <source>
        <dbReference type="Pfam" id="PF18075"/>
    </source>
</evidence>
<evidence type="ECO:0000256" key="4">
    <source>
        <dbReference type="ARBA" id="ARBA00021907"/>
    </source>
</evidence>